<feature type="transmembrane region" description="Helical" evidence="7">
    <location>
        <begin position="284"/>
        <end position="306"/>
    </location>
</feature>
<feature type="transmembrane region" description="Helical" evidence="7">
    <location>
        <begin position="413"/>
        <end position="435"/>
    </location>
</feature>
<dbReference type="RefSeq" id="XP_018067514.1">
    <property type="nucleotide sequence ID" value="XM_018209648.1"/>
</dbReference>
<feature type="transmembrane region" description="Helical" evidence="7">
    <location>
        <begin position="207"/>
        <end position="225"/>
    </location>
</feature>
<dbReference type="KEGG" id="psco:LY89DRAFT_591325"/>
<evidence type="ECO:0000256" key="1">
    <source>
        <dbReference type="ARBA" id="ARBA00004141"/>
    </source>
</evidence>
<evidence type="ECO:0000256" key="6">
    <source>
        <dbReference type="SAM" id="MobiDB-lite"/>
    </source>
</evidence>
<keyword evidence="3 7" id="KW-0812">Transmembrane</keyword>
<evidence type="ECO:0000313" key="8">
    <source>
        <dbReference type="EMBL" id="KUJ13159.1"/>
    </source>
</evidence>
<sequence>MQVAEKSFEKVEFGEEESDDGGIPSEYRGTASDRKDMTTLGKKQVLRRNFRFITMLGFASTAMATWEILLPLFTFVLTDGGTGDLFWGFIAAGIGMSLVYASIAEMASMCPTSGGQYHWVSEFAPPKIQKFLSYIVGWLCAIAWQVYLGGACFMVGTIIQGLIVLNLEDYVWKNYHGTLLTIAVISFAVLFNTALASRLPLIESICLVLHTVGFFAIVIPLWVMGSHSDAHVLLDFTNYGGWPSTGLSAMIGLTSPISVLTGFDCSVHMSEEIQDASITLPRAIMWSVVPNTALGFIMAITLIFTLGDIDNILATATGQPFIQVFFNATQSLAATNAMTAIVVVLLICCGISELATSSRQIWSFARDRGLPASDWLSKVTPGWNIPLRAVCVSLVVTTLLACINLGSSTALNAINSLGGVSILGSYFITISCLIWRRAFGRPLPPRRWSLGKFGMGINICAILFLAPVWFFAFWPLAIPVNPTNMNWSSTMFGSIISIALVDYFVQARHQYVGPVVQVIRDE</sequence>
<dbReference type="PIRSF" id="PIRSF006060">
    <property type="entry name" value="AA_transporter"/>
    <property type="match status" value="1"/>
</dbReference>
<dbReference type="GO" id="GO:0022857">
    <property type="term" value="F:transmembrane transporter activity"/>
    <property type="evidence" value="ECO:0007669"/>
    <property type="project" value="InterPro"/>
</dbReference>
<feature type="transmembrane region" description="Helical" evidence="7">
    <location>
        <begin position="455"/>
        <end position="474"/>
    </location>
</feature>
<dbReference type="GeneID" id="28819374"/>
<dbReference type="InterPro" id="IPR002293">
    <property type="entry name" value="AA/rel_permease1"/>
</dbReference>
<evidence type="ECO:0000256" key="3">
    <source>
        <dbReference type="ARBA" id="ARBA00022692"/>
    </source>
</evidence>
<reference evidence="8 9" key="1">
    <citation type="submission" date="2015-10" db="EMBL/GenBank/DDBJ databases">
        <title>Full genome of DAOMC 229536 Phialocephala scopiformis, a fungal endophyte of spruce producing the potent anti-insectan compound rugulosin.</title>
        <authorList>
            <consortium name="DOE Joint Genome Institute"/>
            <person name="Walker A.K."/>
            <person name="Frasz S.L."/>
            <person name="Seifert K.A."/>
            <person name="Miller J.D."/>
            <person name="Mondo S.J."/>
            <person name="Labutti K."/>
            <person name="Lipzen A."/>
            <person name="Dockter R."/>
            <person name="Kennedy M."/>
            <person name="Grigoriev I.V."/>
            <person name="Spatafora J.W."/>
        </authorList>
    </citation>
    <scope>NUCLEOTIDE SEQUENCE [LARGE SCALE GENOMIC DNA]</scope>
    <source>
        <strain evidence="8 9">CBS 120377</strain>
    </source>
</reference>
<evidence type="ECO:0000256" key="7">
    <source>
        <dbReference type="SAM" id="Phobius"/>
    </source>
</evidence>
<keyword evidence="5 7" id="KW-0472">Membrane</keyword>
<feature type="transmembrane region" description="Helical" evidence="7">
    <location>
        <begin position="486"/>
        <end position="505"/>
    </location>
</feature>
<organism evidence="8 9">
    <name type="scientific">Mollisia scopiformis</name>
    <name type="common">Conifer needle endophyte fungus</name>
    <name type="synonym">Phialocephala scopiformis</name>
    <dbReference type="NCBI Taxonomy" id="149040"/>
    <lineage>
        <taxon>Eukaryota</taxon>
        <taxon>Fungi</taxon>
        <taxon>Dikarya</taxon>
        <taxon>Ascomycota</taxon>
        <taxon>Pezizomycotina</taxon>
        <taxon>Leotiomycetes</taxon>
        <taxon>Helotiales</taxon>
        <taxon>Mollisiaceae</taxon>
        <taxon>Mollisia</taxon>
    </lineage>
</organism>
<feature type="region of interest" description="Disordered" evidence="6">
    <location>
        <begin position="1"/>
        <end position="31"/>
    </location>
</feature>
<dbReference type="AlphaFoldDB" id="A0A194WZM2"/>
<feature type="compositionally biased region" description="Basic and acidic residues" evidence="6">
    <location>
        <begin position="1"/>
        <end position="13"/>
    </location>
</feature>
<dbReference type="EMBL" id="KQ947422">
    <property type="protein sequence ID" value="KUJ13159.1"/>
    <property type="molecule type" value="Genomic_DNA"/>
</dbReference>
<feature type="transmembrane region" description="Helical" evidence="7">
    <location>
        <begin position="52"/>
        <end position="73"/>
    </location>
</feature>
<dbReference type="InParanoid" id="A0A194WZM2"/>
<protein>
    <submittedName>
        <fullName evidence="8">Amino acid transporter-like protein</fullName>
    </submittedName>
</protein>
<feature type="transmembrane region" description="Helical" evidence="7">
    <location>
        <begin position="385"/>
        <end position="407"/>
    </location>
</feature>
<name>A0A194WZM2_MOLSC</name>
<dbReference type="PANTHER" id="PTHR45649:SF41">
    <property type="entry name" value="TRANSPORTER, PUTATIVE (EUROFUNG)-RELATED"/>
    <property type="match status" value="1"/>
</dbReference>
<keyword evidence="4 7" id="KW-1133">Transmembrane helix</keyword>
<keyword evidence="9" id="KW-1185">Reference proteome</keyword>
<dbReference type="Gene3D" id="1.20.1740.10">
    <property type="entry name" value="Amino acid/polyamine transporter I"/>
    <property type="match status" value="1"/>
</dbReference>
<feature type="transmembrane region" description="Helical" evidence="7">
    <location>
        <begin position="175"/>
        <end position="195"/>
    </location>
</feature>
<dbReference type="OrthoDB" id="3257095at2759"/>
<proteinExistence type="predicted"/>
<evidence type="ECO:0000256" key="5">
    <source>
        <dbReference type="ARBA" id="ARBA00023136"/>
    </source>
</evidence>
<feature type="transmembrane region" description="Helical" evidence="7">
    <location>
        <begin position="337"/>
        <end position="356"/>
    </location>
</feature>
<dbReference type="Proteomes" id="UP000070700">
    <property type="component" value="Unassembled WGS sequence"/>
</dbReference>
<feature type="transmembrane region" description="Helical" evidence="7">
    <location>
        <begin position="85"/>
        <end position="103"/>
    </location>
</feature>
<dbReference type="GO" id="GO:0016020">
    <property type="term" value="C:membrane"/>
    <property type="evidence" value="ECO:0007669"/>
    <property type="project" value="UniProtKB-SubCell"/>
</dbReference>
<gene>
    <name evidence="8" type="ORF">LY89DRAFT_591325</name>
</gene>
<dbReference type="PANTHER" id="PTHR45649">
    <property type="entry name" value="AMINO-ACID PERMEASE BAT1"/>
    <property type="match status" value="1"/>
</dbReference>
<dbReference type="Pfam" id="PF13520">
    <property type="entry name" value="AA_permease_2"/>
    <property type="match status" value="1"/>
</dbReference>
<feature type="transmembrane region" description="Helical" evidence="7">
    <location>
        <begin position="245"/>
        <end position="263"/>
    </location>
</feature>
<evidence type="ECO:0000256" key="4">
    <source>
        <dbReference type="ARBA" id="ARBA00022989"/>
    </source>
</evidence>
<accession>A0A194WZM2</accession>
<comment type="subcellular location">
    <subcellularLocation>
        <location evidence="1">Membrane</location>
        <topology evidence="1">Multi-pass membrane protein</topology>
    </subcellularLocation>
</comment>
<feature type="transmembrane region" description="Helical" evidence="7">
    <location>
        <begin position="131"/>
        <end position="163"/>
    </location>
</feature>
<evidence type="ECO:0000313" key="9">
    <source>
        <dbReference type="Proteomes" id="UP000070700"/>
    </source>
</evidence>
<keyword evidence="2" id="KW-0813">Transport</keyword>
<evidence type="ECO:0000256" key="2">
    <source>
        <dbReference type="ARBA" id="ARBA00022448"/>
    </source>
</evidence>